<name>A0A2A4T0Y3_9DELT</name>
<evidence type="ECO:0000313" key="2">
    <source>
        <dbReference type="Proteomes" id="UP000218113"/>
    </source>
</evidence>
<feature type="non-terminal residue" evidence="1">
    <location>
        <position position="1"/>
    </location>
</feature>
<protein>
    <submittedName>
        <fullName evidence="1">Uncharacterized protein</fullName>
    </submittedName>
</protein>
<reference evidence="2" key="1">
    <citation type="submission" date="2017-08" db="EMBL/GenBank/DDBJ databases">
        <title>A dynamic microbial community with high functional redundancy inhabits the cold, oxic subseafloor aquifer.</title>
        <authorList>
            <person name="Tully B.J."/>
            <person name="Wheat C.G."/>
            <person name="Glazer B.T."/>
            <person name="Huber J.A."/>
        </authorList>
    </citation>
    <scope>NUCLEOTIDE SEQUENCE [LARGE SCALE GENOMIC DNA]</scope>
</reference>
<gene>
    <name evidence="1" type="ORF">COB67_08790</name>
</gene>
<organism evidence="1 2">
    <name type="scientific">SAR324 cluster bacterium</name>
    <dbReference type="NCBI Taxonomy" id="2024889"/>
    <lineage>
        <taxon>Bacteria</taxon>
        <taxon>Deltaproteobacteria</taxon>
        <taxon>SAR324 cluster</taxon>
    </lineage>
</organism>
<dbReference type="AlphaFoldDB" id="A0A2A4T0Y3"/>
<dbReference type="Proteomes" id="UP000218113">
    <property type="component" value="Unassembled WGS sequence"/>
</dbReference>
<comment type="caution">
    <text evidence="1">The sequence shown here is derived from an EMBL/GenBank/DDBJ whole genome shotgun (WGS) entry which is preliminary data.</text>
</comment>
<proteinExistence type="predicted"/>
<accession>A0A2A4T0Y3</accession>
<sequence length="61" mass="7163">FLTKTKSLQFYPESTEQTKLTAPPLLILNQLSQTLPISFHRSHQGRNSIFTYRRDQNIKKT</sequence>
<dbReference type="EMBL" id="NVSR01000065">
    <property type="protein sequence ID" value="PCI27286.1"/>
    <property type="molecule type" value="Genomic_DNA"/>
</dbReference>
<evidence type="ECO:0000313" key="1">
    <source>
        <dbReference type="EMBL" id="PCI27286.1"/>
    </source>
</evidence>